<dbReference type="EMBL" id="JAIWYP010000001">
    <property type="protein sequence ID" value="KAH3882238.1"/>
    <property type="molecule type" value="Genomic_DNA"/>
</dbReference>
<accession>A0A9D4RX87</accession>
<comment type="caution">
    <text evidence="2">The sequence shown here is derived from an EMBL/GenBank/DDBJ whole genome shotgun (WGS) entry which is preliminary data.</text>
</comment>
<feature type="compositionally biased region" description="Basic and acidic residues" evidence="1">
    <location>
        <begin position="8"/>
        <end position="28"/>
    </location>
</feature>
<evidence type="ECO:0000256" key="1">
    <source>
        <dbReference type="SAM" id="MobiDB-lite"/>
    </source>
</evidence>
<organism evidence="2 3">
    <name type="scientific">Dreissena polymorpha</name>
    <name type="common">Zebra mussel</name>
    <name type="synonym">Mytilus polymorpha</name>
    <dbReference type="NCBI Taxonomy" id="45954"/>
    <lineage>
        <taxon>Eukaryota</taxon>
        <taxon>Metazoa</taxon>
        <taxon>Spiralia</taxon>
        <taxon>Lophotrochozoa</taxon>
        <taxon>Mollusca</taxon>
        <taxon>Bivalvia</taxon>
        <taxon>Autobranchia</taxon>
        <taxon>Heteroconchia</taxon>
        <taxon>Euheterodonta</taxon>
        <taxon>Imparidentia</taxon>
        <taxon>Neoheterodontei</taxon>
        <taxon>Myida</taxon>
        <taxon>Dreissenoidea</taxon>
        <taxon>Dreissenidae</taxon>
        <taxon>Dreissena</taxon>
    </lineage>
</organism>
<sequence>MRRGRKRSVAERFISRKRADEPSSDEKFPATLQQTSDDQLQHLSPRITLIVFSFAGYFVPAHVHEQDDRRYGGIVRGVLIGMKSKTSYGS</sequence>
<feature type="region of interest" description="Disordered" evidence="1">
    <location>
        <begin position="1"/>
        <end position="37"/>
    </location>
</feature>
<gene>
    <name evidence="2" type="ORF">DPMN_006172</name>
</gene>
<keyword evidence="3" id="KW-1185">Reference proteome</keyword>
<reference evidence="2" key="2">
    <citation type="submission" date="2020-11" db="EMBL/GenBank/DDBJ databases">
        <authorList>
            <person name="McCartney M.A."/>
            <person name="Auch B."/>
            <person name="Kono T."/>
            <person name="Mallez S."/>
            <person name="Becker A."/>
            <person name="Gohl D.M."/>
            <person name="Silverstein K.A.T."/>
            <person name="Koren S."/>
            <person name="Bechman K.B."/>
            <person name="Herman A."/>
            <person name="Abrahante J.E."/>
            <person name="Garbe J."/>
        </authorList>
    </citation>
    <scope>NUCLEOTIDE SEQUENCE</scope>
    <source>
        <strain evidence="2">Duluth1</strain>
        <tissue evidence="2">Whole animal</tissue>
    </source>
</reference>
<protein>
    <submittedName>
        <fullName evidence="2">Uncharacterized protein</fullName>
    </submittedName>
</protein>
<name>A0A9D4RX87_DREPO</name>
<dbReference type="Proteomes" id="UP000828390">
    <property type="component" value="Unassembled WGS sequence"/>
</dbReference>
<proteinExistence type="predicted"/>
<evidence type="ECO:0000313" key="2">
    <source>
        <dbReference type="EMBL" id="KAH3882238.1"/>
    </source>
</evidence>
<reference evidence="2" key="1">
    <citation type="journal article" date="2019" name="bioRxiv">
        <title>The Genome of the Zebra Mussel, Dreissena polymorpha: A Resource for Invasive Species Research.</title>
        <authorList>
            <person name="McCartney M.A."/>
            <person name="Auch B."/>
            <person name="Kono T."/>
            <person name="Mallez S."/>
            <person name="Zhang Y."/>
            <person name="Obille A."/>
            <person name="Becker A."/>
            <person name="Abrahante J.E."/>
            <person name="Garbe J."/>
            <person name="Badalamenti J.P."/>
            <person name="Herman A."/>
            <person name="Mangelson H."/>
            <person name="Liachko I."/>
            <person name="Sullivan S."/>
            <person name="Sone E.D."/>
            <person name="Koren S."/>
            <person name="Silverstein K.A.T."/>
            <person name="Beckman K.B."/>
            <person name="Gohl D.M."/>
        </authorList>
    </citation>
    <scope>NUCLEOTIDE SEQUENCE</scope>
    <source>
        <strain evidence="2">Duluth1</strain>
        <tissue evidence="2">Whole animal</tissue>
    </source>
</reference>
<dbReference type="AlphaFoldDB" id="A0A9D4RX87"/>
<evidence type="ECO:0000313" key="3">
    <source>
        <dbReference type="Proteomes" id="UP000828390"/>
    </source>
</evidence>